<evidence type="ECO:0000256" key="2">
    <source>
        <dbReference type="ARBA" id="ARBA00006991"/>
    </source>
</evidence>
<organism evidence="10 11">
    <name type="scientific">Malurus elegans</name>
    <name type="common">Red-winged fairywren</name>
    <dbReference type="NCBI Taxonomy" id="720584"/>
    <lineage>
        <taxon>Eukaryota</taxon>
        <taxon>Metazoa</taxon>
        <taxon>Chordata</taxon>
        <taxon>Craniata</taxon>
        <taxon>Vertebrata</taxon>
        <taxon>Euteleostomi</taxon>
        <taxon>Archelosauria</taxon>
        <taxon>Archosauria</taxon>
        <taxon>Dinosauria</taxon>
        <taxon>Saurischia</taxon>
        <taxon>Theropoda</taxon>
        <taxon>Coelurosauria</taxon>
        <taxon>Aves</taxon>
        <taxon>Neognathae</taxon>
        <taxon>Neoaves</taxon>
        <taxon>Telluraves</taxon>
        <taxon>Australaves</taxon>
        <taxon>Passeriformes</taxon>
        <taxon>Meliphagoidea</taxon>
        <taxon>Maluridae</taxon>
        <taxon>Malurus</taxon>
    </lineage>
</organism>
<dbReference type="PROSITE" id="PS50157">
    <property type="entry name" value="ZINC_FINGER_C2H2_2"/>
    <property type="match status" value="1"/>
</dbReference>
<evidence type="ECO:0000313" key="11">
    <source>
        <dbReference type="Proteomes" id="UP000564407"/>
    </source>
</evidence>
<dbReference type="FunFam" id="3.30.160.60:FF:000953">
    <property type="entry name" value="Zinc finger protein 691"/>
    <property type="match status" value="1"/>
</dbReference>
<feature type="non-terminal residue" evidence="10">
    <location>
        <position position="1"/>
    </location>
</feature>
<keyword evidence="4" id="KW-0677">Repeat</keyword>
<feature type="non-terminal residue" evidence="10">
    <location>
        <position position="56"/>
    </location>
</feature>
<dbReference type="PANTHER" id="PTHR14196">
    <property type="entry name" value="ODD-SKIPPED - RELATED"/>
    <property type="match status" value="1"/>
</dbReference>
<dbReference type="SMART" id="SM00355">
    <property type="entry name" value="ZnF_C2H2"/>
    <property type="match status" value="1"/>
</dbReference>
<name>A0A7K6GIR5_9PASS</name>
<evidence type="ECO:0000313" key="10">
    <source>
        <dbReference type="EMBL" id="NWV63239.1"/>
    </source>
</evidence>
<dbReference type="SUPFAM" id="SSF57667">
    <property type="entry name" value="beta-beta-alpha zinc fingers"/>
    <property type="match status" value="1"/>
</dbReference>
<reference evidence="10 11" key="1">
    <citation type="submission" date="2019-09" db="EMBL/GenBank/DDBJ databases">
        <title>Bird 10,000 Genomes (B10K) Project - Family phase.</title>
        <authorList>
            <person name="Zhang G."/>
        </authorList>
    </citation>
    <scope>NUCLEOTIDE SEQUENCE [LARGE SCALE GENOMIC DNA]</scope>
    <source>
        <strain evidence="10">B10K-DU-029-44</strain>
        <tissue evidence="10">Heart</tissue>
    </source>
</reference>
<keyword evidence="5 8" id="KW-0863">Zinc-finger</keyword>
<dbReference type="GO" id="GO:0000981">
    <property type="term" value="F:DNA-binding transcription factor activity, RNA polymerase II-specific"/>
    <property type="evidence" value="ECO:0007669"/>
    <property type="project" value="TreeGrafter"/>
</dbReference>
<dbReference type="GO" id="GO:0005634">
    <property type="term" value="C:nucleus"/>
    <property type="evidence" value="ECO:0007669"/>
    <property type="project" value="UniProtKB-SubCell"/>
</dbReference>
<evidence type="ECO:0000256" key="5">
    <source>
        <dbReference type="ARBA" id="ARBA00022771"/>
    </source>
</evidence>
<keyword evidence="7" id="KW-0539">Nucleus</keyword>
<dbReference type="PANTHER" id="PTHR14196:SF12">
    <property type="entry name" value="ZINC FINGER PROTEIN 208-LIKE"/>
    <property type="match status" value="1"/>
</dbReference>
<evidence type="ECO:0000256" key="7">
    <source>
        <dbReference type="ARBA" id="ARBA00023242"/>
    </source>
</evidence>
<comment type="similarity">
    <text evidence="2">Belongs to the krueppel C2H2-type zinc-finger protein family.</text>
</comment>
<dbReference type="GO" id="GO:0008270">
    <property type="term" value="F:zinc ion binding"/>
    <property type="evidence" value="ECO:0007669"/>
    <property type="project" value="UniProtKB-KW"/>
</dbReference>
<evidence type="ECO:0000256" key="6">
    <source>
        <dbReference type="ARBA" id="ARBA00022833"/>
    </source>
</evidence>
<dbReference type="PROSITE" id="PS00028">
    <property type="entry name" value="ZINC_FINGER_C2H2_1"/>
    <property type="match status" value="1"/>
</dbReference>
<dbReference type="InterPro" id="IPR036236">
    <property type="entry name" value="Znf_C2H2_sf"/>
</dbReference>
<keyword evidence="6" id="KW-0862">Zinc</keyword>
<dbReference type="Pfam" id="PF00096">
    <property type="entry name" value="zf-C2H2"/>
    <property type="match status" value="1"/>
</dbReference>
<sequence length="56" mass="6429">NLSQSLKLVVPEQLHVGEKPYKCLECGKNFSRSNKLIRHQMIHSGEWPYKCGECGK</sequence>
<evidence type="ECO:0000256" key="3">
    <source>
        <dbReference type="ARBA" id="ARBA00022723"/>
    </source>
</evidence>
<protein>
    <submittedName>
        <fullName evidence="10">ZN397 protein</fullName>
    </submittedName>
</protein>
<dbReference type="InterPro" id="IPR050717">
    <property type="entry name" value="C2H2-ZF_Transcription_Reg"/>
</dbReference>
<comment type="subcellular location">
    <subcellularLocation>
        <location evidence="1">Nucleus</location>
    </subcellularLocation>
</comment>
<dbReference type="InterPro" id="IPR013087">
    <property type="entry name" value="Znf_C2H2_type"/>
</dbReference>
<keyword evidence="3" id="KW-0479">Metal-binding</keyword>
<gene>
    <name evidence="10" type="primary">Znf397_1</name>
    <name evidence="10" type="ORF">MALELE_R08143</name>
</gene>
<dbReference type="AlphaFoldDB" id="A0A7K6GIR5"/>
<dbReference type="EMBL" id="VZRP01008248">
    <property type="protein sequence ID" value="NWV63239.1"/>
    <property type="molecule type" value="Genomic_DNA"/>
</dbReference>
<proteinExistence type="inferred from homology"/>
<feature type="domain" description="C2H2-type" evidence="9">
    <location>
        <begin position="21"/>
        <end position="48"/>
    </location>
</feature>
<evidence type="ECO:0000256" key="1">
    <source>
        <dbReference type="ARBA" id="ARBA00004123"/>
    </source>
</evidence>
<dbReference type="GO" id="GO:0000977">
    <property type="term" value="F:RNA polymerase II transcription regulatory region sequence-specific DNA binding"/>
    <property type="evidence" value="ECO:0007669"/>
    <property type="project" value="TreeGrafter"/>
</dbReference>
<evidence type="ECO:0000259" key="9">
    <source>
        <dbReference type="PROSITE" id="PS50157"/>
    </source>
</evidence>
<accession>A0A7K6GIR5</accession>
<dbReference type="Gene3D" id="3.30.160.60">
    <property type="entry name" value="Classic Zinc Finger"/>
    <property type="match status" value="2"/>
</dbReference>
<dbReference type="Proteomes" id="UP000564407">
    <property type="component" value="Unassembled WGS sequence"/>
</dbReference>
<comment type="caution">
    <text evidence="10">The sequence shown here is derived from an EMBL/GenBank/DDBJ whole genome shotgun (WGS) entry which is preliminary data.</text>
</comment>
<evidence type="ECO:0000256" key="4">
    <source>
        <dbReference type="ARBA" id="ARBA00022737"/>
    </source>
</evidence>
<evidence type="ECO:0000256" key="8">
    <source>
        <dbReference type="PROSITE-ProRule" id="PRU00042"/>
    </source>
</evidence>
<keyword evidence="11" id="KW-1185">Reference proteome</keyword>